<evidence type="ECO:0000256" key="4">
    <source>
        <dbReference type="ARBA" id="ARBA00023136"/>
    </source>
</evidence>
<dbReference type="Pfam" id="PF12821">
    <property type="entry name" value="ThrE_2"/>
    <property type="match status" value="1"/>
</dbReference>
<name>A0A066UTV0_9VIBR</name>
<dbReference type="PANTHER" id="PTHR31082">
    <property type="entry name" value="PHEROMONE-REGULATED MEMBRANE PROTEIN 10"/>
    <property type="match status" value="1"/>
</dbReference>
<dbReference type="InterPro" id="IPR051361">
    <property type="entry name" value="ThrE/Ser_Exporter"/>
</dbReference>
<dbReference type="RefSeq" id="WP_032552831.1">
    <property type="nucleotide sequence ID" value="NZ_JFFR01000027.1"/>
</dbReference>
<comment type="subcellular location">
    <subcellularLocation>
        <location evidence="1">Membrane</location>
        <topology evidence="1">Multi-pass membrane protein</topology>
    </subcellularLocation>
</comment>
<evidence type="ECO:0000256" key="5">
    <source>
        <dbReference type="ARBA" id="ARBA00034125"/>
    </source>
</evidence>
<evidence type="ECO:0000313" key="9">
    <source>
        <dbReference type="EMBL" id="KDN27554.1"/>
    </source>
</evidence>
<dbReference type="OrthoDB" id="1490274at2"/>
<keyword evidence="2 6" id="KW-0812">Transmembrane</keyword>
<keyword evidence="4 6" id="KW-0472">Membrane</keyword>
<evidence type="ECO:0000256" key="3">
    <source>
        <dbReference type="ARBA" id="ARBA00022989"/>
    </source>
</evidence>
<dbReference type="Proteomes" id="UP000027219">
    <property type="component" value="Unassembled WGS sequence"/>
</dbReference>
<feature type="transmembrane region" description="Helical" evidence="6">
    <location>
        <begin position="406"/>
        <end position="423"/>
    </location>
</feature>
<feature type="transmembrane region" description="Helical" evidence="6">
    <location>
        <begin position="368"/>
        <end position="386"/>
    </location>
</feature>
<comment type="similarity">
    <text evidence="5">Belongs to the ThrE exporter (TC 2.A.79) family.</text>
</comment>
<keyword evidence="10" id="KW-1185">Reference proteome</keyword>
<dbReference type="PANTHER" id="PTHR31082:SF4">
    <property type="entry name" value="PHEROMONE-REGULATED MEMBRANE PROTEIN 10"/>
    <property type="match status" value="1"/>
</dbReference>
<gene>
    <name evidence="9" type="ORF">VFDL14_21550</name>
</gene>
<feature type="transmembrane region" description="Helical" evidence="6">
    <location>
        <begin position="342"/>
        <end position="361"/>
    </location>
</feature>
<evidence type="ECO:0000256" key="6">
    <source>
        <dbReference type="SAM" id="Phobius"/>
    </source>
</evidence>
<sequence length="430" mass="46305">MNQPKSTQVMECVSHEKKFSGLTNGFFSFDQIWTLITKVGAAAHKYGATTITVESYIRSCFDAFGYTGNVKCTPNTLWVSLTDTGSKNTREDSISIQNDVDLNKLAKLGDVVSKIKTGGIGFEEIIKELEQVDATKPVWGPFSILLSYIAVAIGLPGLIGGNWLDTLIGPFISIIVYLIVFSSTQWKPLFQPLLPLIASFVAGGLTAVSYFLVPQLNVVLVILSATAIILPGYSVSLGIGELVAGKWRSGVINLSNGLICMAKMVVGSMLGLKLVSLFLALPIAPESITAIDSSWFFILFPILMLGLIIVFQTPKKDMFWVLLASTATFSAFLGVAEFAPKFVAAFVSSAIAAVIASEWSIRTKRPSLIVLIPIIVLLVSGTIGFRGLVNIVGGDIALGFEQFSETITVAIFMMLGLMAGHLVKKNPNYI</sequence>
<feature type="domain" description="Threonine/serine exporter-like N-terminal" evidence="7">
    <location>
        <begin position="35"/>
        <end position="274"/>
    </location>
</feature>
<dbReference type="InterPro" id="IPR010619">
    <property type="entry name" value="ThrE-like_N"/>
</dbReference>
<reference evidence="9 10" key="1">
    <citation type="submission" date="2014-02" db="EMBL/GenBank/DDBJ databases">
        <title>Vibrio fortis Dalian14 Genome Sequencing.</title>
        <authorList>
            <person name="Wang Y."/>
            <person name="Song L."/>
            <person name="Liu G."/>
            <person name="Ding J."/>
        </authorList>
    </citation>
    <scope>NUCLEOTIDE SEQUENCE [LARGE SCALE GENOMIC DNA]</scope>
    <source>
        <strain evidence="9 10">Dalian14</strain>
    </source>
</reference>
<evidence type="ECO:0000256" key="2">
    <source>
        <dbReference type="ARBA" id="ARBA00022692"/>
    </source>
</evidence>
<dbReference type="EMBL" id="JFFR01000027">
    <property type="protein sequence ID" value="KDN27554.1"/>
    <property type="molecule type" value="Genomic_DNA"/>
</dbReference>
<keyword evidence="3 6" id="KW-1133">Transmembrane helix</keyword>
<dbReference type="GO" id="GO:0016020">
    <property type="term" value="C:membrane"/>
    <property type="evidence" value="ECO:0007669"/>
    <property type="project" value="UniProtKB-SubCell"/>
</dbReference>
<evidence type="ECO:0000313" key="10">
    <source>
        <dbReference type="Proteomes" id="UP000027219"/>
    </source>
</evidence>
<evidence type="ECO:0000256" key="1">
    <source>
        <dbReference type="ARBA" id="ARBA00004141"/>
    </source>
</evidence>
<accession>A0A066UTV0</accession>
<evidence type="ECO:0008006" key="11">
    <source>
        <dbReference type="Google" id="ProtNLM"/>
    </source>
</evidence>
<feature type="transmembrane region" description="Helical" evidence="6">
    <location>
        <begin position="256"/>
        <end position="281"/>
    </location>
</feature>
<feature type="transmembrane region" description="Helical" evidence="6">
    <location>
        <begin position="318"/>
        <end position="336"/>
    </location>
</feature>
<dbReference type="GO" id="GO:0022857">
    <property type="term" value="F:transmembrane transporter activity"/>
    <property type="evidence" value="ECO:0007669"/>
    <property type="project" value="InterPro"/>
</dbReference>
<organism evidence="9 10">
    <name type="scientific">Vibrio fortis</name>
    <dbReference type="NCBI Taxonomy" id="212667"/>
    <lineage>
        <taxon>Bacteria</taxon>
        <taxon>Pseudomonadati</taxon>
        <taxon>Pseudomonadota</taxon>
        <taxon>Gammaproteobacteria</taxon>
        <taxon>Vibrionales</taxon>
        <taxon>Vibrionaceae</taxon>
        <taxon>Vibrio</taxon>
    </lineage>
</organism>
<feature type="transmembrane region" description="Helical" evidence="6">
    <location>
        <begin position="193"/>
        <end position="213"/>
    </location>
</feature>
<dbReference type="InterPro" id="IPR024528">
    <property type="entry name" value="ThrE_2"/>
</dbReference>
<dbReference type="AlphaFoldDB" id="A0A066UTV0"/>
<feature type="transmembrane region" description="Helical" evidence="6">
    <location>
        <begin position="293"/>
        <end position="311"/>
    </location>
</feature>
<feature type="transmembrane region" description="Helical" evidence="6">
    <location>
        <begin position="219"/>
        <end position="244"/>
    </location>
</feature>
<dbReference type="Pfam" id="PF06738">
    <property type="entry name" value="ThrE"/>
    <property type="match status" value="1"/>
</dbReference>
<proteinExistence type="inferred from homology"/>
<feature type="transmembrane region" description="Helical" evidence="6">
    <location>
        <begin position="163"/>
        <end position="181"/>
    </location>
</feature>
<feature type="transmembrane region" description="Helical" evidence="6">
    <location>
        <begin position="138"/>
        <end position="157"/>
    </location>
</feature>
<protein>
    <recommendedName>
        <fullName evidence="11">Threonine/serine exporter family protein</fullName>
    </recommendedName>
</protein>
<feature type="domain" description="Threonine/Serine exporter ThrE" evidence="8">
    <location>
        <begin position="298"/>
        <end position="421"/>
    </location>
</feature>
<evidence type="ECO:0000259" key="8">
    <source>
        <dbReference type="Pfam" id="PF12821"/>
    </source>
</evidence>
<comment type="caution">
    <text evidence="9">The sequence shown here is derived from an EMBL/GenBank/DDBJ whole genome shotgun (WGS) entry which is preliminary data.</text>
</comment>
<evidence type="ECO:0000259" key="7">
    <source>
        <dbReference type="Pfam" id="PF06738"/>
    </source>
</evidence>
<dbReference type="STRING" id="212667.VFDL14_21550"/>